<dbReference type="InterPro" id="IPR002957">
    <property type="entry name" value="Keratin_I"/>
</dbReference>
<protein>
    <recommendedName>
        <fullName evidence="5">IF rod domain-containing protein</fullName>
    </recommendedName>
</protein>
<feature type="coiled-coil region" evidence="3">
    <location>
        <begin position="99"/>
        <end position="151"/>
    </location>
</feature>
<dbReference type="GO" id="GO:0005882">
    <property type="term" value="C:intermediate filament"/>
    <property type="evidence" value="ECO:0007669"/>
    <property type="project" value="UniProtKB-KW"/>
</dbReference>
<keyword evidence="1" id="KW-0403">Intermediate filament</keyword>
<evidence type="ECO:0000256" key="3">
    <source>
        <dbReference type="SAM" id="Coils"/>
    </source>
</evidence>
<sequence length="297" mass="33144">MIHTFVQFLIRCLQQELARVGIKLNTHDSGAIEVDNRSVDLAGILCQIREEYNAISERNTEEAEEYYKTQMQRFELESREAAAVVTTTNTETIEITKTVQEMQMQLQGLQMRHSSLQQMLMELEGQFQNQISSLQSQVMEHESSMEHHRAELQRQLVDFRTLMDIKIALDQEIATYRKILEGVSLNVTEMDMGFGGCAQTSTTTQFSTSSTGGSGQVQTGHHSQSSSAGSQSSMSQHSGCSTGGVMQTISTTTKEITTERVEPLITKKVTMQAYGMQGGNIISDASRTSYSTHQFNN</sequence>
<dbReference type="InterPro" id="IPR039008">
    <property type="entry name" value="IF_rod_dom"/>
</dbReference>
<dbReference type="PANTHER" id="PTHR23239:SF366">
    <property type="entry name" value="KERATIN, TYPE I CYTOSKELETAL 47 KDA"/>
    <property type="match status" value="1"/>
</dbReference>
<dbReference type="GeneTree" id="ENSGT00930000151367"/>
<feature type="region of interest" description="Disordered" evidence="4">
    <location>
        <begin position="201"/>
        <end position="245"/>
    </location>
</feature>
<accession>A0A8C4NMT1</accession>
<dbReference type="Pfam" id="PF00038">
    <property type="entry name" value="Filament"/>
    <property type="match status" value="1"/>
</dbReference>
<name>A0A8C4NMT1_EPTBU</name>
<keyword evidence="2 3" id="KW-0175">Coiled coil</keyword>
<evidence type="ECO:0000256" key="2">
    <source>
        <dbReference type="ARBA" id="ARBA00023054"/>
    </source>
</evidence>
<dbReference type="SMART" id="SM01391">
    <property type="entry name" value="Filament"/>
    <property type="match status" value="1"/>
</dbReference>
<dbReference type="Ensembl" id="ENSEBUT00000006703.1">
    <property type="protein sequence ID" value="ENSEBUP00000006250.1"/>
    <property type="gene ID" value="ENSEBUG00000004157.1"/>
</dbReference>
<dbReference type="GO" id="GO:0005198">
    <property type="term" value="F:structural molecule activity"/>
    <property type="evidence" value="ECO:0007669"/>
    <property type="project" value="InterPro"/>
</dbReference>
<reference evidence="6" key="1">
    <citation type="submission" date="2025-05" db="UniProtKB">
        <authorList>
            <consortium name="Ensembl"/>
        </authorList>
    </citation>
    <scope>IDENTIFICATION</scope>
</reference>
<evidence type="ECO:0000313" key="7">
    <source>
        <dbReference type="Proteomes" id="UP000694388"/>
    </source>
</evidence>
<dbReference type="PANTHER" id="PTHR23239">
    <property type="entry name" value="INTERMEDIATE FILAMENT"/>
    <property type="match status" value="1"/>
</dbReference>
<evidence type="ECO:0000313" key="6">
    <source>
        <dbReference type="Ensembl" id="ENSEBUP00000006270.1"/>
    </source>
</evidence>
<dbReference type="Gene3D" id="1.20.5.500">
    <property type="entry name" value="Single helix bin"/>
    <property type="match status" value="1"/>
</dbReference>
<dbReference type="Ensembl" id="ENSEBUT00000006723.1">
    <property type="protein sequence ID" value="ENSEBUP00000006270.1"/>
    <property type="gene ID" value="ENSEBUG00000004157.1"/>
</dbReference>
<dbReference type="PROSITE" id="PS51842">
    <property type="entry name" value="IF_ROD_2"/>
    <property type="match status" value="1"/>
</dbReference>
<organism evidence="6 7">
    <name type="scientific">Eptatretus burgeri</name>
    <name type="common">Inshore hagfish</name>
    <dbReference type="NCBI Taxonomy" id="7764"/>
    <lineage>
        <taxon>Eukaryota</taxon>
        <taxon>Metazoa</taxon>
        <taxon>Chordata</taxon>
        <taxon>Craniata</taxon>
        <taxon>Vertebrata</taxon>
        <taxon>Cyclostomata</taxon>
        <taxon>Myxini</taxon>
        <taxon>Myxiniformes</taxon>
        <taxon>Myxinidae</taxon>
        <taxon>Eptatretinae</taxon>
        <taxon>Eptatretus</taxon>
    </lineage>
</organism>
<feature type="compositionally biased region" description="Low complexity" evidence="4">
    <location>
        <begin position="201"/>
        <end position="240"/>
    </location>
</feature>
<dbReference type="Gene3D" id="1.20.5.170">
    <property type="match status" value="1"/>
</dbReference>
<dbReference type="AlphaFoldDB" id="A0A8C4NMT1"/>
<feature type="domain" description="IF rod" evidence="5">
    <location>
        <begin position="1"/>
        <end position="187"/>
    </location>
</feature>
<dbReference type="Proteomes" id="UP000694388">
    <property type="component" value="Unplaced"/>
</dbReference>
<dbReference type="SUPFAM" id="SSF64593">
    <property type="entry name" value="Intermediate filament protein, coiled coil region"/>
    <property type="match status" value="1"/>
</dbReference>
<proteinExistence type="predicted"/>
<evidence type="ECO:0000256" key="1">
    <source>
        <dbReference type="ARBA" id="ARBA00022754"/>
    </source>
</evidence>
<evidence type="ECO:0000259" key="5">
    <source>
        <dbReference type="PROSITE" id="PS51842"/>
    </source>
</evidence>
<evidence type="ECO:0000256" key="4">
    <source>
        <dbReference type="SAM" id="MobiDB-lite"/>
    </source>
</evidence>
<keyword evidence="7" id="KW-1185">Reference proteome</keyword>